<dbReference type="Gene3D" id="3.10.450.360">
    <property type="match status" value="1"/>
</dbReference>
<sequence length="168" mass="19407">MKKSMLTILIGGFVFGSVLNANGQVKLPEIEVTAVNYKYLSSTTKEEVSEPVRTIRYEAAAYDVKESPFYEDEYDYYHISFFIPEGKILASYDKEGNLLRTAEKFSNVQLPKAVERAVAKRFPNWTISKDVYLVTYNDAKGTNKRYKLLLENDDKRMKVRIDEKGNFM</sequence>
<accession>A0ABV9T751</accession>
<dbReference type="EMBL" id="JBHSJJ010000017">
    <property type="protein sequence ID" value="MFC4874362.1"/>
    <property type="molecule type" value="Genomic_DNA"/>
</dbReference>
<keyword evidence="1" id="KW-0548">Nucleotidyltransferase</keyword>
<keyword evidence="2" id="KW-1185">Reference proteome</keyword>
<name>A0ABV9T751_9BACT</name>
<comment type="caution">
    <text evidence="1">The sequence shown here is derived from an EMBL/GenBank/DDBJ whole genome shotgun (WGS) entry which is preliminary data.</text>
</comment>
<protein>
    <submittedName>
        <fullName evidence="1">Nicotinate-nucleotide adenylyltransferase</fullName>
    </submittedName>
</protein>
<reference evidence="2" key="1">
    <citation type="journal article" date="2019" name="Int. J. Syst. Evol. Microbiol.">
        <title>The Global Catalogue of Microorganisms (GCM) 10K type strain sequencing project: providing services to taxonomists for standard genome sequencing and annotation.</title>
        <authorList>
            <consortium name="The Broad Institute Genomics Platform"/>
            <consortium name="The Broad Institute Genome Sequencing Center for Infectious Disease"/>
            <person name="Wu L."/>
            <person name="Ma J."/>
        </authorList>
    </citation>
    <scope>NUCLEOTIDE SEQUENCE [LARGE SCALE GENOMIC DNA]</scope>
    <source>
        <strain evidence="2">CGMCC 4.7466</strain>
    </source>
</reference>
<evidence type="ECO:0000313" key="2">
    <source>
        <dbReference type="Proteomes" id="UP001595818"/>
    </source>
</evidence>
<dbReference type="Proteomes" id="UP001595818">
    <property type="component" value="Unassembled WGS sequence"/>
</dbReference>
<proteinExistence type="predicted"/>
<keyword evidence="1" id="KW-0808">Transferase</keyword>
<gene>
    <name evidence="1" type="ORF">ACFPFU_21845</name>
</gene>
<organism evidence="1 2">
    <name type="scientific">Negadavirga shengliensis</name>
    <dbReference type="NCBI Taxonomy" id="1389218"/>
    <lineage>
        <taxon>Bacteria</taxon>
        <taxon>Pseudomonadati</taxon>
        <taxon>Bacteroidota</taxon>
        <taxon>Cytophagia</taxon>
        <taxon>Cytophagales</taxon>
        <taxon>Cyclobacteriaceae</taxon>
        <taxon>Negadavirga</taxon>
    </lineage>
</organism>
<dbReference type="SUPFAM" id="SSF160574">
    <property type="entry name" value="BT0923-like"/>
    <property type="match status" value="1"/>
</dbReference>
<dbReference type="RefSeq" id="WP_377068134.1">
    <property type="nucleotide sequence ID" value="NZ_JBHSJJ010000017.1"/>
</dbReference>
<dbReference type="GO" id="GO:0016779">
    <property type="term" value="F:nucleotidyltransferase activity"/>
    <property type="evidence" value="ECO:0007669"/>
    <property type="project" value="UniProtKB-KW"/>
</dbReference>
<evidence type="ECO:0000313" key="1">
    <source>
        <dbReference type="EMBL" id="MFC4874362.1"/>
    </source>
</evidence>